<accession>A0A1V0B1E1</accession>
<gene>
    <name evidence="1" type="ORF">BVH74_02785</name>
</gene>
<dbReference type="KEGG" id="ppha:BVH74_02785"/>
<dbReference type="AlphaFoldDB" id="A0A1V0B1E1"/>
<dbReference type="Proteomes" id="UP000243488">
    <property type="component" value="Chromosome"/>
</dbReference>
<evidence type="ECO:0008006" key="3">
    <source>
        <dbReference type="Google" id="ProtNLM"/>
    </source>
</evidence>
<name>A0A1V0B1E1_9GAMM</name>
<dbReference type="EMBL" id="CP020100">
    <property type="protein sequence ID" value="AQZ93749.1"/>
    <property type="molecule type" value="Genomic_DNA"/>
</dbReference>
<protein>
    <recommendedName>
        <fullName evidence="3">Flagellar protein FliT</fullName>
    </recommendedName>
</protein>
<dbReference type="STRING" id="1931241.BVH74_02785"/>
<proteinExistence type="predicted"/>
<evidence type="ECO:0000313" key="1">
    <source>
        <dbReference type="EMBL" id="AQZ93749.1"/>
    </source>
</evidence>
<organism evidence="1 2">
    <name type="scientific">Halopseudomonas phragmitis</name>
    <dbReference type="NCBI Taxonomy" id="1931241"/>
    <lineage>
        <taxon>Bacteria</taxon>
        <taxon>Pseudomonadati</taxon>
        <taxon>Pseudomonadota</taxon>
        <taxon>Gammaproteobacteria</taxon>
        <taxon>Pseudomonadales</taxon>
        <taxon>Pseudomonadaceae</taxon>
        <taxon>Halopseudomonas</taxon>
    </lineage>
</organism>
<sequence length="107" mass="11833">MAPVSPESQRIARVYGQLRQALEAADWEAVAEADLAVRELLQSLPDEAELEPASGQLRQRLQRLHAHGVKACAAECERLRQVLQRHIEYGEGRSAYLQTESLGGDGL</sequence>
<evidence type="ECO:0000313" key="2">
    <source>
        <dbReference type="Proteomes" id="UP000243488"/>
    </source>
</evidence>
<dbReference type="RefSeq" id="WP_080048607.1">
    <property type="nucleotide sequence ID" value="NZ_CP020100.1"/>
</dbReference>
<reference evidence="1 2" key="1">
    <citation type="submission" date="2017-03" db="EMBL/GenBank/DDBJ databases">
        <title>Complete genome sequence of the novel DNRA strain Pseudomonas sp. S-6-2 isolated from Chinese polluted river sediment. Journal of Biotechnology.</title>
        <authorList>
            <person name="Li J."/>
            <person name="Xiang F."/>
            <person name="Wang L."/>
            <person name="Xi L."/>
            <person name="Liu J."/>
        </authorList>
    </citation>
    <scope>NUCLEOTIDE SEQUENCE [LARGE SCALE GENOMIC DNA]</scope>
    <source>
        <strain evidence="1 2">S-6-2</strain>
    </source>
</reference>
<keyword evidence="2" id="KW-1185">Reference proteome</keyword>